<evidence type="ECO:0000256" key="3">
    <source>
        <dbReference type="ARBA" id="ARBA00022475"/>
    </source>
</evidence>
<evidence type="ECO:0000259" key="8">
    <source>
        <dbReference type="Pfam" id="PF02687"/>
    </source>
</evidence>
<evidence type="ECO:0000256" key="2">
    <source>
        <dbReference type="ARBA" id="ARBA00005236"/>
    </source>
</evidence>
<feature type="transmembrane region" description="Helical" evidence="7">
    <location>
        <begin position="21"/>
        <end position="46"/>
    </location>
</feature>
<evidence type="ECO:0000256" key="1">
    <source>
        <dbReference type="ARBA" id="ARBA00004651"/>
    </source>
</evidence>
<protein>
    <submittedName>
        <fullName evidence="9">ABC transporter permease</fullName>
    </submittedName>
</protein>
<evidence type="ECO:0000256" key="6">
    <source>
        <dbReference type="ARBA" id="ARBA00023136"/>
    </source>
</evidence>
<comment type="caution">
    <text evidence="9">The sequence shown here is derived from an EMBL/GenBank/DDBJ whole genome shotgun (WGS) entry which is preliminary data.</text>
</comment>
<evidence type="ECO:0000313" key="10">
    <source>
        <dbReference type="Proteomes" id="UP001597201"/>
    </source>
</evidence>
<accession>A0ABW3Y0H2</accession>
<keyword evidence="5 7" id="KW-1133">Transmembrane helix</keyword>
<feature type="transmembrane region" description="Helical" evidence="7">
    <location>
        <begin position="366"/>
        <end position="389"/>
    </location>
</feature>
<dbReference type="EMBL" id="JBHTMY010000002">
    <property type="protein sequence ID" value="MFD1314425.1"/>
    <property type="molecule type" value="Genomic_DNA"/>
</dbReference>
<evidence type="ECO:0000256" key="4">
    <source>
        <dbReference type="ARBA" id="ARBA00022692"/>
    </source>
</evidence>
<proteinExistence type="inferred from homology"/>
<dbReference type="PANTHER" id="PTHR30489:SF0">
    <property type="entry name" value="LIPOPROTEIN-RELEASING SYSTEM TRANSMEMBRANE PROTEIN LOLE"/>
    <property type="match status" value="1"/>
</dbReference>
<keyword evidence="4 7" id="KW-0812">Transmembrane</keyword>
<comment type="subcellular location">
    <subcellularLocation>
        <location evidence="1">Cell membrane</location>
        <topology evidence="1">Multi-pass membrane protein</topology>
    </subcellularLocation>
</comment>
<gene>
    <name evidence="9" type="ORF">ACFQ39_02260</name>
</gene>
<dbReference type="InterPro" id="IPR051447">
    <property type="entry name" value="Lipoprotein-release_system"/>
</dbReference>
<reference evidence="10" key="1">
    <citation type="journal article" date="2019" name="Int. J. Syst. Evol. Microbiol.">
        <title>The Global Catalogue of Microorganisms (GCM) 10K type strain sequencing project: providing services to taxonomists for standard genome sequencing and annotation.</title>
        <authorList>
            <consortium name="The Broad Institute Genomics Platform"/>
            <consortium name="The Broad Institute Genome Sequencing Center for Infectious Disease"/>
            <person name="Wu L."/>
            <person name="Ma J."/>
        </authorList>
    </citation>
    <scope>NUCLEOTIDE SEQUENCE [LARGE SCALE GENOMIC DNA]</scope>
    <source>
        <strain evidence="10">CCUG 61485</strain>
    </source>
</reference>
<dbReference type="PANTHER" id="PTHR30489">
    <property type="entry name" value="LIPOPROTEIN-RELEASING SYSTEM TRANSMEMBRANE PROTEIN LOLE"/>
    <property type="match status" value="1"/>
</dbReference>
<keyword evidence="6 7" id="KW-0472">Membrane</keyword>
<keyword evidence="10" id="KW-1185">Reference proteome</keyword>
<name>A0ABW3Y0H2_9FLAO</name>
<feature type="domain" description="ABC3 transporter permease C-terminal" evidence="8">
    <location>
        <begin position="277"/>
        <end position="395"/>
    </location>
</feature>
<evidence type="ECO:0000313" key="9">
    <source>
        <dbReference type="EMBL" id="MFD1314425.1"/>
    </source>
</evidence>
<comment type="similarity">
    <text evidence="2">Belongs to the ABC-4 integral membrane protein family. LolC/E subfamily.</text>
</comment>
<sequence length="400" mass="44909">MNFPLYIAKRYLVSKSSNNAINIITFIATIGVVVSTIALFVVLSVFSGLKNFSLNFIEVSDPDLKISSVKGKSFFINETITRSLAKEKIIAYSKVIEERAFFNYSEKSHIAVIKGIDDQYLKVNRMDTAVYFGEWVNYNEKYTVVVGGKISSLLSVGAYDFLNPIKIFVPKPGKGYITNPQNAFSSVNTQPIGIFKLTEEIDGKYVFANLNLTQELLNYKPDQISAIEIKLSDEKFAKDVQEELQNTLGNTFKVETREQLNSVFYKMLNTENLASYLVFTLVLIIALFNVIGAIVMMIIDKKGNLKTMYHLGADITSIRRIFILQGFLLTMVGLLIGLMIAIPLILIQKKFGLIMITQYLAYPVEFYWSNVFIVIATIIVLGYSAALLASGRINKRLVSA</sequence>
<evidence type="ECO:0000256" key="5">
    <source>
        <dbReference type="ARBA" id="ARBA00022989"/>
    </source>
</evidence>
<dbReference type="Pfam" id="PF02687">
    <property type="entry name" value="FtsX"/>
    <property type="match status" value="1"/>
</dbReference>
<dbReference type="InterPro" id="IPR003838">
    <property type="entry name" value="ABC3_permease_C"/>
</dbReference>
<feature type="transmembrane region" description="Helical" evidence="7">
    <location>
        <begin position="321"/>
        <end position="346"/>
    </location>
</feature>
<dbReference type="RefSeq" id="WP_377176008.1">
    <property type="nucleotide sequence ID" value="NZ_JBHTMY010000002.1"/>
</dbReference>
<evidence type="ECO:0000256" key="7">
    <source>
        <dbReference type="SAM" id="Phobius"/>
    </source>
</evidence>
<dbReference type="Proteomes" id="UP001597201">
    <property type="component" value="Unassembled WGS sequence"/>
</dbReference>
<keyword evidence="3" id="KW-1003">Cell membrane</keyword>
<feature type="transmembrane region" description="Helical" evidence="7">
    <location>
        <begin position="276"/>
        <end position="300"/>
    </location>
</feature>
<organism evidence="9 10">
    <name type="scientific">Namhaeicola litoreus</name>
    <dbReference type="NCBI Taxonomy" id="1052145"/>
    <lineage>
        <taxon>Bacteria</taxon>
        <taxon>Pseudomonadati</taxon>
        <taxon>Bacteroidota</taxon>
        <taxon>Flavobacteriia</taxon>
        <taxon>Flavobacteriales</taxon>
        <taxon>Flavobacteriaceae</taxon>
        <taxon>Namhaeicola</taxon>
    </lineage>
</organism>